<feature type="signal peptide" evidence="2">
    <location>
        <begin position="1"/>
        <end position="30"/>
    </location>
</feature>
<reference evidence="3" key="1">
    <citation type="submission" date="2014-07" db="EMBL/GenBank/DDBJ databases">
        <title>Identification of a novel salt tolerance gene in wild soybean by whole-genome sequencing.</title>
        <authorList>
            <person name="Lam H.-M."/>
            <person name="Qi X."/>
            <person name="Li M.-W."/>
            <person name="Liu X."/>
            <person name="Xie M."/>
            <person name="Ni M."/>
            <person name="Xu X."/>
        </authorList>
    </citation>
    <scope>NUCLEOTIDE SEQUENCE [LARGE SCALE GENOMIC DNA]</scope>
    <source>
        <tissue evidence="3">Root</tissue>
    </source>
</reference>
<evidence type="ECO:0000256" key="2">
    <source>
        <dbReference type="SAM" id="SignalP"/>
    </source>
</evidence>
<proteinExistence type="predicted"/>
<protein>
    <recommendedName>
        <fullName evidence="4">Secreted protein</fullName>
    </recommendedName>
</protein>
<evidence type="ECO:0008006" key="4">
    <source>
        <dbReference type="Google" id="ProtNLM"/>
    </source>
</evidence>
<dbReference type="EMBL" id="KN653517">
    <property type="protein sequence ID" value="KHN27161.1"/>
    <property type="molecule type" value="Genomic_DNA"/>
</dbReference>
<dbReference type="AlphaFoldDB" id="A0A0B2QZP9"/>
<organism evidence="3">
    <name type="scientific">Glycine soja</name>
    <name type="common">Wild soybean</name>
    <dbReference type="NCBI Taxonomy" id="3848"/>
    <lineage>
        <taxon>Eukaryota</taxon>
        <taxon>Viridiplantae</taxon>
        <taxon>Streptophyta</taxon>
        <taxon>Embryophyta</taxon>
        <taxon>Tracheophyta</taxon>
        <taxon>Spermatophyta</taxon>
        <taxon>Magnoliopsida</taxon>
        <taxon>eudicotyledons</taxon>
        <taxon>Gunneridae</taxon>
        <taxon>Pentapetalae</taxon>
        <taxon>rosids</taxon>
        <taxon>fabids</taxon>
        <taxon>Fabales</taxon>
        <taxon>Fabaceae</taxon>
        <taxon>Papilionoideae</taxon>
        <taxon>50 kb inversion clade</taxon>
        <taxon>NPAAA clade</taxon>
        <taxon>indigoferoid/millettioid clade</taxon>
        <taxon>Phaseoleae</taxon>
        <taxon>Glycine</taxon>
        <taxon>Glycine subgen. Soja</taxon>
    </lineage>
</organism>
<evidence type="ECO:0000313" key="3">
    <source>
        <dbReference type="EMBL" id="KHN27161.1"/>
    </source>
</evidence>
<feature type="compositionally biased region" description="Polar residues" evidence="1">
    <location>
        <begin position="68"/>
        <end position="81"/>
    </location>
</feature>
<keyword evidence="2" id="KW-0732">Signal</keyword>
<sequence>MRANLTTLTQIWMTLLLSNILPMPISPCGSISWDGDHKAPSGPGVPGQDFTRAAAKRRGSHPRDTQWTRKSPTGPGVSSSGYGPLSVLQGARIAPARHPVDSEKSNRVLGFPTLITGLCVGRNTPVAWGWPAAGNRSTTTTSPQLIHKKVRALLMTHDRPIGEQVQSQR</sequence>
<dbReference type="Proteomes" id="UP000053555">
    <property type="component" value="Unassembled WGS sequence"/>
</dbReference>
<feature type="region of interest" description="Disordered" evidence="1">
    <location>
        <begin position="32"/>
        <end position="84"/>
    </location>
</feature>
<feature type="chain" id="PRO_5002073921" description="Secreted protein" evidence="2">
    <location>
        <begin position="31"/>
        <end position="169"/>
    </location>
</feature>
<name>A0A0B2QZP9_GLYSO</name>
<accession>A0A0B2QZP9</accession>
<evidence type="ECO:0000256" key="1">
    <source>
        <dbReference type="SAM" id="MobiDB-lite"/>
    </source>
</evidence>
<gene>
    <name evidence="3" type="ORF">glysoja_049015</name>
</gene>